<name>A0AAF0II91_9EURO</name>
<evidence type="ECO:0000256" key="1">
    <source>
        <dbReference type="ARBA" id="ARBA00008861"/>
    </source>
</evidence>
<feature type="domain" description="Gamma-glutamylcyclotransferase AIG2-like" evidence="5">
    <location>
        <begin position="56"/>
        <end position="162"/>
    </location>
</feature>
<comment type="similarity">
    <text evidence="1">Belongs to the gamma-glutamylcyclotransferase family.</text>
</comment>
<dbReference type="InterPro" id="IPR009288">
    <property type="entry name" value="AIG2-like_dom"/>
</dbReference>
<reference evidence="6" key="1">
    <citation type="submission" date="2023-03" db="EMBL/GenBank/DDBJ databases">
        <title>Emydomyces testavorans Genome Sequence.</title>
        <authorList>
            <person name="Hoyer L."/>
        </authorList>
    </citation>
    <scope>NUCLEOTIDE SEQUENCE</scope>
    <source>
        <strain evidence="6">16-2883</strain>
    </source>
</reference>
<dbReference type="SUPFAM" id="SSF110857">
    <property type="entry name" value="Gamma-glutamyl cyclotransferase-like"/>
    <property type="match status" value="1"/>
</dbReference>
<evidence type="ECO:0000256" key="2">
    <source>
        <dbReference type="ARBA" id="ARBA00022679"/>
    </source>
</evidence>
<evidence type="ECO:0000256" key="3">
    <source>
        <dbReference type="ARBA" id="ARBA00030602"/>
    </source>
</evidence>
<evidence type="ECO:0000259" key="5">
    <source>
        <dbReference type="Pfam" id="PF06094"/>
    </source>
</evidence>
<evidence type="ECO:0000313" key="6">
    <source>
        <dbReference type="EMBL" id="WEW58585.1"/>
    </source>
</evidence>
<evidence type="ECO:0000256" key="4">
    <source>
        <dbReference type="SAM" id="MobiDB-lite"/>
    </source>
</evidence>
<dbReference type="PANTHER" id="PTHR31544:SF4">
    <property type="entry name" value="GAMMA-GLUTAMYLCYCLOTRANSFERASE-RELATED"/>
    <property type="match status" value="1"/>
</dbReference>
<dbReference type="CDD" id="cd06661">
    <property type="entry name" value="GGCT_like"/>
    <property type="match status" value="1"/>
</dbReference>
<feature type="region of interest" description="Disordered" evidence="4">
    <location>
        <begin position="1"/>
        <end position="23"/>
    </location>
</feature>
<organism evidence="6 7">
    <name type="scientific">Emydomyces testavorans</name>
    <dbReference type="NCBI Taxonomy" id="2070801"/>
    <lineage>
        <taxon>Eukaryota</taxon>
        <taxon>Fungi</taxon>
        <taxon>Dikarya</taxon>
        <taxon>Ascomycota</taxon>
        <taxon>Pezizomycotina</taxon>
        <taxon>Eurotiomycetes</taxon>
        <taxon>Eurotiomycetidae</taxon>
        <taxon>Onygenales</taxon>
        <taxon>Nannizziopsiaceae</taxon>
        <taxon>Emydomyces</taxon>
    </lineage>
</organism>
<proteinExistence type="inferred from homology"/>
<dbReference type="EMBL" id="CP120628">
    <property type="protein sequence ID" value="WEW58585.1"/>
    <property type="molecule type" value="Genomic_DNA"/>
</dbReference>
<keyword evidence="7" id="KW-1185">Reference proteome</keyword>
<dbReference type="Pfam" id="PF06094">
    <property type="entry name" value="GGACT"/>
    <property type="match status" value="1"/>
</dbReference>
<dbReference type="GO" id="GO:0016740">
    <property type="term" value="F:transferase activity"/>
    <property type="evidence" value="ECO:0007669"/>
    <property type="project" value="UniProtKB-KW"/>
</dbReference>
<dbReference type="AlphaFoldDB" id="A0AAF0II91"/>
<dbReference type="InterPro" id="IPR036568">
    <property type="entry name" value="GGCT-like_sf"/>
</dbReference>
<gene>
    <name evidence="6" type="ORF">PRK78_004053</name>
</gene>
<accession>A0AAF0II91</accession>
<dbReference type="Gene3D" id="3.10.490.10">
    <property type="entry name" value="Gamma-glutamyl cyclotransferase-like"/>
    <property type="match status" value="1"/>
</dbReference>
<feature type="compositionally biased region" description="Polar residues" evidence="4">
    <location>
        <begin position="1"/>
        <end position="10"/>
    </location>
</feature>
<dbReference type="InterPro" id="IPR045038">
    <property type="entry name" value="AIG2-like"/>
</dbReference>
<dbReference type="InterPro" id="IPR013024">
    <property type="entry name" value="GGCT-like"/>
</dbReference>
<sequence>MVQSSSFHLQPNTPHPPLVEEPPSPYEVTLQSAPPDYLTNLEGATQELPPEYPVYYFFYGTLTAPANLKRILDLPVEPKLRSAQIIGYTLGKWGDYPALIDGDTGQVVSGYAYLVQSEEQAQKLAYYETNAYEVDSCWIFFTDGEVPAEISGRTFMYAGDPKALLEQRFDRKLWARQMAGKLG</sequence>
<dbReference type="PANTHER" id="PTHR31544">
    <property type="entry name" value="AIG2-LIKE PROTEIN D"/>
    <property type="match status" value="1"/>
</dbReference>
<keyword evidence="2" id="KW-0808">Transferase</keyword>
<evidence type="ECO:0000313" key="7">
    <source>
        <dbReference type="Proteomes" id="UP001219355"/>
    </source>
</evidence>
<dbReference type="Proteomes" id="UP001219355">
    <property type="component" value="Chromosome 2"/>
</dbReference>
<protein>
    <recommendedName>
        <fullName evidence="3">Putative gamma-glutamylcyclotransferase</fullName>
    </recommendedName>
</protein>
<feature type="compositionally biased region" description="Pro residues" evidence="4">
    <location>
        <begin position="13"/>
        <end position="23"/>
    </location>
</feature>